<protein>
    <submittedName>
        <fullName evidence="2">Uncharacterized protein</fullName>
    </submittedName>
</protein>
<evidence type="ECO:0000313" key="3">
    <source>
        <dbReference type="Proteomes" id="UP001549139"/>
    </source>
</evidence>
<name>A0ABV2NYM1_9CORY</name>
<accession>A0ABV2NYM1</accession>
<dbReference type="Proteomes" id="UP001549139">
    <property type="component" value="Unassembled WGS sequence"/>
</dbReference>
<evidence type="ECO:0000313" key="2">
    <source>
        <dbReference type="EMBL" id="MET3944689.1"/>
    </source>
</evidence>
<comment type="caution">
    <text evidence="2">The sequence shown here is derived from an EMBL/GenBank/DDBJ whole genome shotgun (WGS) entry which is preliminary data.</text>
</comment>
<dbReference type="EMBL" id="JBEPNZ010000001">
    <property type="protein sequence ID" value="MET3944689.1"/>
    <property type="molecule type" value="Genomic_DNA"/>
</dbReference>
<evidence type="ECO:0000256" key="1">
    <source>
        <dbReference type="SAM" id="MobiDB-lite"/>
    </source>
</evidence>
<feature type="compositionally biased region" description="Polar residues" evidence="1">
    <location>
        <begin position="154"/>
        <end position="167"/>
    </location>
</feature>
<keyword evidence="3" id="KW-1185">Reference proteome</keyword>
<feature type="region of interest" description="Disordered" evidence="1">
    <location>
        <begin position="149"/>
        <end position="195"/>
    </location>
</feature>
<reference evidence="2 3" key="1">
    <citation type="submission" date="2024-06" db="EMBL/GenBank/DDBJ databases">
        <title>Sequencing the genomes of 1000 actinobacteria strains.</title>
        <authorList>
            <person name="Klenk H.-P."/>
        </authorList>
    </citation>
    <scope>NUCLEOTIDE SEQUENCE [LARGE SCALE GENOMIC DNA]</scope>
    <source>
        <strain evidence="2 3">DSM 44265</strain>
    </source>
</reference>
<organism evidence="2 3">
    <name type="scientific">Corynebacterium mucifaciens</name>
    <dbReference type="NCBI Taxonomy" id="57171"/>
    <lineage>
        <taxon>Bacteria</taxon>
        <taxon>Bacillati</taxon>
        <taxon>Actinomycetota</taxon>
        <taxon>Actinomycetes</taxon>
        <taxon>Mycobacteriales</taxon>
        <taxon>Corynebacteriaceae</taxon>
        <taxon>Corynebacterium</taxon>
    </lineage>
</organism>
<gene>
    <name evidence="2" type="ORF">JOF50_001488</name>
</gene>
<proteinExistence type="predicted"/>
<sequence length="195" mass="21084">MFYAAFYAATGPAPLDAALLAREIERRAGLSRRGPQVTSLPPLLDDDLTAGDGYWLAGRSVVEKLRALDSNVVAYAVGDGFIVTSLQEMGATMLRGRDLVRVPHGIFRVPEWGQRTFVAGATAEFVRGYVPLQAAGRFVEPARYRSRDRERVAMTTNASAPSTTVDSSVPERKPKSTVAAPSAEPDAMPTWNVTT</sequence>